<dbReference type="AlphaFoldDB" id="A0AAW0FUF1"/>
<dbReference type="EMBL" id="JASBNA010000021">
    <property type="protein sequence ID" value="KAK7685253.1"/>
    <property type="molecule type" value="Genomic_DNA"/>
</dbReference>
<evidence type="ECO:0000256" key="1">
    <source>
        <dbReference type="SAM" id="MobiDB-lite"/>
    </source>
</evidence>
<evidence type="ECO:0000313" key="3">
    <source>
        <dbReference type="Proteomes" id="UP001385951"/>
    </source>
</evidence>
<feature type="compositionally biased region" description="Basic and acidic residues" evidence="1">
    <location>
        <begin position="39"/>
        <end position="51"/>
    </location>
</feature>
<name>A0AAW0FUF1_9APHY</name>
<sequence length="104" mass="11976">MSSDSPALNKLDIITSYMLNLFTHSLAIRTGGKISETPRSPHDMSPELKEESSDIVKKMVDAYLDPVVLPWDYEKYVMECNKHRLGDGMNRKKEEQLAKKFEAW</sequence>
<keyword evidence="3" id="KW-1185">Reference proteome</keyword>
<accession>A0AAW0FUF1</accession>
<proteinExistence type="predicted"/>
<reference evidence="2 3" key="1">
    <citation type="submission" date="2022-09" db="EMBL/GenBank/DDBJ databases">
        <authorList>
            <person name="Palmer J.M."/>
        </authorList>
    </citation>
    <scope>NUCLEOTIDE SEQUENCE [LARGE SCALE GENOMIC DNA]</scope>
    <source>
        <strain evidence="2 3">DSM 7382</strain>
    </source>
</reference>
<gene>
    <name evidence="2" type="ORF">QCA50_011616</name>
</gene>
<dbReference type="Proteomes" id="UP001385951">
    <property type="component" value="Unassembled WGS sequence"/>
</dbReference>
<comment type="caution">
    <text evidence="2">The sequence shown here is derived from an EMBL/GenBank/DDBJ whole genome shotgun (WGS) entry which is preliminary data.</text>
</comment>
<feature type="region of interest" description="Disordered" evidence="1">
    <location>
        <begin position="32"/>
        <end position="51"/>
    </location>
</feature>
<organism evidence="2 3">
    <name type="scientific">Cerrena zonata</name>
    <dbReference type="NCBI Taxonomy" id="2478898"/>
    <lineage>
        <taxon>Eukaryota</taxon>
        <taxon>Fungi</taxon>
        <taxon>Dikarya</taxon>
        <taxon>Basidiomycota</taxon>
        <taxon>Agaricomycotina</taxon>
        <taxon>Agaricomycetes</taxon>
        <taxon>Polyporales</taxon>
        <taxon>Cerrenaceae</taxon>
        <taxon>Cerrena</taxon>
    </lineage>
</organism>
<protein>
    <submittedName>
        <fullName evidence="2">Uncharacterized protein</fullName>
    </submittedName>
</protein>
<evidence type="ECO:0000313" key="2">
    <source>
        <dbReference type="EMBL" id="KAK7685253.1"/>
    </source>
</evidence>